<evidence type="ECO:0000313" key="3">
    <source>
        <dbReference type="Proteomes" id="UP000094707"/>
    </source>
</evidence>
<dbReference type="KEGG" id="mcub:MCBB_0174"/>
<keyword evidence="1" id="KW-1133">Transmembrane helix</keyword>
<name>A0A1D3KZE6_9EURY</name>
<sequence length="183" mass="20741">MTKYYADFFKASTEGDVSYLAEITGKYLGLKNHQTIGAILTTFAGAFSIYGAYNKLVDVKKWVTGLQIKKTVKYKVDSVKKAVKSNRVVKASKIILKNTWKSAKPYVKRGARKFIGKVEKVSKYIKSNLVIQKMKSTVKWVLKKPIVKKILNTKTAKRVIKTGKQIINTGKSLWNGLKKWAFK</sequence>
<evidence type="ECO:0000313" key="2">
    <source>
        <dbReference type="EMBL" id="SCG84762.1"/>
    </source>
</evidence>
<reference evidence="2 3" key="1">
    <citation type="submission" date="2016-08" db="EMBL/GenBank/DDBJ databases">
        <authorList>
            <person name="Seilhamer J.J."/>
        </authorList>
    </citation>
    <scope>NUCLEOTIDE SEQUENCE [LARGE SCALE GENOMIC DNA]</scope>
    <source>
        <strain evidence="2">Buetzberg</strain>
    </source>
</reference>
<dbReference type="STRING" id="118062.MCBB_0174"/>
<keyword evidence="3" id="KW-1185">Reference proteome</keyword>
<dbReference type="OrthoDB" id="379217at2157"/>
<keyword evidence="1" id="KW-0472">Membrane</keyword>
<evidence type="ECO:0000256" key="1">
    <source>
        <dbReference type="SAM" id="Phobius"/>
    </source>
</evidence>
<feature type="transmembrane region" description="Helical" evidence="1">
    <location>
        <begin position="35"/>
        <end position="53"/>
    </location>
</feature>
<dbReference type="Proteomes" id="UP000094707">
    <property type="component" value="Chromosome I"/>
</dbReference>
<protein>
    <submittedName>
        <fullName evidence="2">Region of a membrane-bound protein predicted to be embedded in the membrane</fullName>
    </submittedName>
</protein>
<gene>
    <name evidence="2" type="ORF">MCBB_0174</name>
</gene>
<keyword evidence="1" id="KW-0812">Transmembrane</keyword>
<accession>A0A1D3KZE6</accession>
<dbReference type="RefSeq" id="WP_145975981.1">
    <property type="nucleotide sequence ID" value="NZ_LT607756.1"/>
</dbReference>
<proteinExistence type="predicted"/>
<dbReference type="AlphaFoldDB" id="A0A1D3KZE6"/>
<dbReference type="GeneID" id="30411039"/>
<organism evidence="2 3">
    <name type="scientific">Methanobacterium congolense</name>
    <dbReference type="NCBI Taxonomy" id="118062"/>
    <lineage>
        <taxon>Archaea</taxon>
        <taxon>Methanobacteriati</taxon>
        <taxon>Methanobacteriota</taxon>
        <taxon>Methanomada group</taxon>
        <taxon>Methanobacteria</taxon>
        <taxon>Methanobacteriales</taxon>
        <taxon>Methanobacteriaceae</taxon>
        <taxon>Methanobacterium</taxon>
    </lineage>
</organism>
<dbReference type="EMBL" id="LT607756">
    <property type="protein sequence ID" value="SCG84762.1"/>
    <property type="molecule type" value="Genomic_DNA"/>
</dbReference>